<keyword evidence="2 4" id="KW-0238">DNA-binding</keyword>
<dbReference type="PRINTS" id="PR00455">
    <property type="entry name" value="HTHTETR"/>
</dbReference>
<dbReference type="Pfam" id="PF00440">
    <property type="entry name" value="TetR_N"/>
    <property type="match status" value="1"/>
</dbReference>
<evidence type="ECO:0000259" key="5">
    <source>
        <dbReference type="PROSITE" id="PS50977"/>
    </source>
</evidence>
<evidence type="ECO:0000313" key="7">
    <source>
        <dbReference type="Proteomes" id="UP001589532"/>
    </source>
</evidence>
<evidence type="ECO:0000256" key="2">
    <source>
        <dbReference type="ARBA" id="ARBA00023125"/>
    </source>
</evidence>
<dbReference type="PANTHER" id="PTHR30055">
    <property type="entry name" value="HTH-TYPE TRANSCRIPTIONAL REGULATOR RUTR"/>
    <property type="match status" value="1"/>
</dbReference>
<feature type="domain" description="HTH tetR-type" evidence="5">
    <location>
        <begin position="21"/>
        <end position="81"/>
    </location>
</feature>
<dbReference type="InterPro" id="IPR050109">
    <property type="entry name" value="HTH-type_TetR-like_transc_reg"/>
</dbReference>
<reference evidence="6 7" key="1">
    <citation type="submission" date="2024-09" db="EMBL/GenBank/DDBJ databases">
        <authorList>
            <person name="Sun Q."/>
            <person name="Mori K."/>
        </authorList>
    </citation>
    <scope>NUCLEOTIDE SEQUENCE [LARGE SCALE GENOMIC DNA]</scope>
    <source>
        <strain evidence="6 7">JCM 3143</strain>
    </source>
</reference>
<comment type="caution">
    <text evidence="6">The sequence shown here is derived from an EMBL/GenBank/DDBJ whole genome shotgun (WGS) entry which is preliminary data.</text>
</comment>
<organism evidence="6 7">
    <name type="scientific">Nonomuraea helvata</name>
    <dbReference type="NCBI Taxonomy" id="37484"/>
    <lineage>
        <taxon>Bacteria</taxon>
        <taxon>Bacillati</taxon>
        <taxon>Actinomycetota</taxon>
        <taxon>Actinomycetes</taxon>
        <taxon>Streptosporangiales</taxon>
        <taxon>Streptosporangiaceae</taxon>
        <taxon>Nonomuraea</taxon>
    </lineage>
</organism>
<gene>
    <name evidence="6" type="ORF">ACFFSA_41010</name>
</gene>
<dbReference type="PANTHER" id="PTHR30055:SF234">
    <property type="entry name" value="HTH-TYPE TRANSCRIPTIONAL REGULATOR BETI"/>
    <property type="match status" value="1"/>
</dbReference>
<dbReference type="RefSeq" id="WP_378521029.1">
    <property type="nucleotide sequence ID" value="NZ_JBHMBW010000060.1"/>
</dbReference>
<keyword evidence="1" id="KW-0805">Transcription regulation</keyword>
<dbReference type="Proteomes" id="UP001589532">
    <property type="component" value="Unassembled WGS sequence"/>
</dbReference>
<evidence type="ECO:0000256" key="1">
    <source>
        <dbReference type="ARBA" id="ARBA00023015"/>
    </source>
</evidence>
<dbReference type="SUPFAM" id="SSF48498">
    <property type="entry name" value="Tetracyclin repressor-like, C-terminal domain"/>
    <property type="match status" value="1"/>
</dbReference>
<protein>
    <submittedName>
        <fullName evidence="6">TetR/AcrR family transcriptional regulator</fullName>
    </submittedName>
</protein>
<name>A0ABV5SCZ3_9ACTN</name>
<keyword evidence="7" id="KW-1185">Reference proteome</keyword>
<dbReference type="Pfam" id="PF13305">
    <property type="entry name" value="TetR_C_33"/>
    <property type="match status" value="1"/>
</dbReference>
<dbReference type="PROSITE" id="PS50977">
    <property type="entry name" value="HTH_TETR_2"/>
    <property type="match status" value="1"/>
</dbReference>
<dbReference type="InterPro" id="IPR036271">
    <property type="entry name" value="Tet_transcr_reg_TetR-rel_C_sf"/>
</dbReference>
<keyword evidence="3" id="KW-0804">Transcription</keyword>
<dbReference type="EMBL" id="JBHMBW010000060">
    <property type="protein sequence ID" value="MFB9629492.1"/>
    <property type="molecule type" value="Genomic_DNA"/>
</dbReference>
<feature type="DNA-binding region" description="H-T-H motif" evidence="4">
    <location>
        <begin position="44"/>
        <end position="63"/>
    </location>
</feature>
<dbReference type="InterPro" id="IPR009057">
    <property type="entry name" value="Homeodomain-like_sf"/>
</dbReference>
<proteinExistence type="predicted"/>
<dbReference type="InterPro" id="IPR025996">
    <property type="entry name" value="MT1864/Rv1816-like_C"/>
</dbReference>
<dbReference type="Gene3D" id="1.10.357.10">
    <property type="entry name" value="Tetracycline Repressor, domain 2"/>
    <property type="match status" value="1"/>
</dbReference>
<evidence type="ECO:0000256" key="3">
    <source>
        <dbReference type="ARBA" id="ARBA00023163"/>
    </source>
</evidence>
<accession>A0ABV5SCZ3</accession>
<dbReference type="SUPFAM" id="SSF46689">
    <property type="entry name" value="Homeodomain-like"/>
    <property type="match status" value="1"/>
</dbReference>
<sequence length="225" mass="24678">MTTKAQPEPSASKKRRERERQEMRVRLLEAARVIASEEGWNAVTIRRIAGKLEYSAPILYQHFSSKEDLLVELMTLGFAELSERLSLAAEGAPEGRLVAMAEAYWAFAFASPELYQAMNGMDGVPFGTAETPLEARNAFRVFRGALQDIAQTRGAELADPPGAVDTIWAFLHGCVSLAMAGRIAGGTERARTLMLNALEPMFAAQLRDQSDLDRPSFTGRGPSMV</sequence>
<dbReference type="InterPro" id="IPR001647">
    <property type="entry name" value="HTH_TetR"/>
</dbReference>
<evidence type="ECO:0000313" key="6">
    <source>
        <dbReference type="EMBL" id="MFB9629492.1"/>
    </source>
</evidence>
<evidence type="ECO:0000256" key="4">
    <source>
        <dbReference type="PROSITE-ProRule" id="PRU00335"/>
    </source>
</evidence>